<comment type="caution">
    <text evidence="2">The sequence shown here is derived from an EMBL/GenBank/DDBJ whole genome shotgun (WGS) entry which is preliminary data.</text>
</comment>
<proteinExistence type="predicted"/>
<dbReference type="Proteomes" id="UP000235388">
    <property type="component" value="Unassembled WGS sequence"/>
</dbReference>
<reference evidence="2 3" key="1">
    <citation type="submission" date="2017-11" db="EMBL/GenBank/DDBJ databases">
        <title>De novo assembly and phasing of dikaryotic genomes from two isolates of Puccinia coronata f. sp. avenae, the causal agent of oat crown rust.</title>
        <authorList>
            <person name="Miller M.E."/>
            <person name="Zhang Y."/>
            <person name="Omidvar V."/>
            <person name="Sperschneider J."/>
            <person name="Schwessinger B."/>
            <person name="Raley C."/>
            <person name="Palmer J.M."/>
            <person name="Garnica D."/>
            <person name="Upadhyaya N."/>
            <person name="Rathjen J."/>
            <person name="Taylor J.M."/>
            <person name="Park R.F."/>
            <person name="Dodds P.N."/>
            <person name="Hirsch C.D."/>
            <person name="Kianian S.F."/>
            <person name="Figueroa M."/>
        </authorList>
    </citation>
    <scope>NUCLEOTIDE SEQUENCE [LARGE SCALE GENOMIC DNA]</scope>
    <source>
        <strain evidence="2">12NC29</strain>
    </source>
</reference>
<organism evidence="2 3">
    <name type="scientific">Puccinia coronata f. sp. avenae</name>
    <dbReference type="NCBI Taxonomy" id="200324"/>
    <lineage>
        <taxon>Eukaryota</taxon>
        <taxon>Fungi</taxon>
        <taxon>Dikarya</taxon>
        <taxon>Basidiomycota</taxon>
        <taxon>Pucciniomycotina</taxon>
        <taxon>Pucciniomycetes</taxon>
        <taxon>Pucciniales</taxon>
        <taxon>Pucciniaceae</taxon>
        <taxon>Puccinia</taxon>
    </lineage>
</organism>
<accession>A0A2N5SD67</accession>
<evidence type="ECO:0000313" key="3">
    <source>
        <dbReference type="Proteomes" id="UP000235388"/>
    </source>
</evidence>
<evidence type="ECO:0000256" key="1">
    <source>
        <dbReference type="SAM" id="MobiDB-lite"/>
    </source>
</evidence>
<evidence type="ECO:0000313" key="2">
    <source>
        <dbReference type="EMBL" id="PLW11198.1"/>
    </source>
</evidence>
<dbReference type="EMBL" id="PGCJ01001029">
    <property type="protein sequence ID" value="PLW11198.1"/>
    <property type="molecule type" value="Genomic_DNA"/>
</dbReference>
<feature type="region of interest" description="Disordered" evidence="1">
    <location>
        <begin position="1"/>
        <end position="22"/>
    </location>
</feature>
<protein>
    <submittedName>
        <fullName evidence="2">Uncharacterized protein</fullName>
    </submittedName>
</protein>
<sequence length="84" mass="9296">MIPSTSTSSNNHGSDHQKLITFINTGPPQPVFHIVAPKAADINQTRLKKEVTARISPMSPLLNQLLLDKMDKKLTNSIFDAWQG</sequence>
<gene>
    <name evidence="2" type="ORF">PCANC_18793</name>
</gene>
<keyword evidence="3" id="KW-1185">Reference proteome</keyword>
<dbReference type="AlphaFoldDB" id="A0A2N5SD67"/>
<feature type="compositionally biased region" description="Polar residues" evidence="1">
    <location>
        <begin position="1"/>
        <end position="12"/>
    </location>
</feature>
<name>A0A2N5SD67_9BASI</name>